<gene>
    <name evidence="2" type="ORF">TSAR_004975</name>
</gene>
<dbReference type="Proteomes" id="UP000215335">
    <property type="component" value="Unassembled WGS sequence"/>
</dbReference>
<evidence type="ECO:0008006" key="4">
    <source>
        <dbReference type="Google" id="ProtNLM"/>
    </source>
</evidence>
<sequence length="130" mass="14396">MLEGRPFTIHTNHRPLVYAATQRADKASSRQAHHFEFILRFDAKFAHTPGKDNLVADALSRTISENVETSAEDEEEDARKTDTATINMPTSLDTATINMPTSLDAATIEEDQKADGQLPNLRSNSSLNLQ</sequence>
<dbReference type="EMBL" id="NNAY01005371">
    <property type="protein sequence ID" value="OXU16721.1"/>
    <property type="molecule type" value="Genomic_DNA"/>
</dbReference>
<organism evidence="2 3">
    <name type="scientific">Trichomalopsis sarcophagae</name>
    <dbReference type="NCBI Taxonomy" id="543379"/>
    <lineage>
        <taxon>Eukaryota</taxon>
        <taxon>Metazoa</taxon>
        <taxon>Ecdysozoa</taxon>
        <taxon>Arthropoda</taxon>
        <taxon>Hexapoda</taxon>
        <taxon>Insecta</taxon>
        <taxon>Pterygota</taxon>
        <taxon>Neoptera</taxon>
        <taxon>Endopterygota</taxon>
        <taxon>Hymenoptera</taxon>
        <taxon>Apocrita</taxon>
        <taxon>Proctotrupomorpha</taxon>
        <taxon>Chalcidoidea</taxon>
        <taxon>Pteromalidae</taxon>
        <taxon>Pteromalinae</taxon>
        <taxon>Trichomalopsis</taxon>
    </lineage>
</organism>
<feature type="compositionally biased region" description="Polar residues" evidence="1">
    <location>
        <begin position="83"/>
        <end position="101"/>
    </location>
</feature>
<reference evidence="2 3" key="1">
    <citation type="journal article" date="2017" name="Curr. Biol.">
        <title>The Evolution of Venom by Co-option of Single-Copy Genes.</title>
        <authorList>
            <person name="Martinson E.O."/>
            <person name="Mrinalini"/>
            <person name="Kelkar Y.D."/>
            <person name="Chang C.H."/>
            <person name="Werren J.H."/>
        </authorList>
    </citation>
    <scope>NUCLEOTIDE SEQUENCE [LARGE SCALE GENOMIC DNA]</scope>
    <source>
        <strain evidence="2 3">Alberta</strain>
        <tissue evidence="2">Whole body</tissue>
    </source>
</reference>
<name>A0A232EEE5_9HYME</name>
<accession>A0A232EEE5</accession>
<evidence type="ECO:0000313" key="2">
    <source>
        <dbReference type="EMBL" id="OXU16721.1"/>
    </source>
</evidence>
<feature type="compositionally biased region" description="Low complexity" evidence="1">
    <location>
        <begin position="120"/>
        <end position="130"/>
    </location>
</feature>
<dbReference type="PANTHER" id="PTHR37984">
    <property type="entry name" value="PROTEIN CBG26694"/>
    <property type="match status" value="1"/>
</dbReference>
<dbReference type="AlphaFoldDB" id="A0A232EEE5"/>
<evidence type="ECO:0000256" key="1">
    <source>
        <dbReference type="SAM" id="MobiDB-lite"/>
    </source>
</evidence>
<protein>
    <recommendedName>
        <fullName evidence="4">Reverse transcriptase RNase H-like domain-containing protein</fullName>
    </recommendedName>
</protein>
<dbReference type="OrthoDB" id="7698974at2759"/>
<comment type="caution">
    <text evidence="2">The sequence shown here is derived from an EMBL/GenBank/DDBJ whole genome shotgun (WGS) entry which is preliminary data.</text>
</comment>
<dbReference type="InterPro" id="IPR050951">
    <property type="entry name" value="Retrovirus_Pol_polyprotein"/>
</dbReference>
<evidence type="ECO:0000313" key="3">
    <source>
        <dbReference type="Proteomes" id="UP000215335"/>
    </source>
</evidence>
<dbReference type="PANTHER" id="PTHR37984:SF5">
    <property type="entry name" value="PROTEIN NYNRIN-LIKE"/>
    <property type="match status" value="1"/>
</dbReference>
<proteinExistence type="predicted"/>
<feature type="region of interest" description="Disordered" evidence="1">
    <location>
        <begin position="65"/>
        <end position="130"/>
    </location>
</feature>
<keyword evidence="3" id="KW-1185">Reference proteome</keyword>
<dbReference type="STRING" id="543379.A0A232EEE5"/>